<feature type="transmembrane region" description="Helical" evidence="13">
    <location>
        <begin position="264"/>
        <end position="283"/>
    </location>
</feature>
<dbReference type="Pfam" id="PF10613">
    <property type="entry name" value="Lig_chan-Glu_bd"/>
    <property type="match status" value="1"/>
</dbReference>
<keyword evidence="7 13" id="KW-0472">Membrane</keyword>
<evidence type="ECO:0000313" key="16">
    <source>
        <dbReference type="Proteomes" id="UP001292094"/>
    </source>
</evidence>
<evidence type="ECO:0000256" key="13">
    <source>
        <dbReference type="SAM" id="Phobius"/>
    </source>
</evidence>
<evidence type="ECO:0000259" key="14">
    <source>
        <dbReference type="SMART" id="SM00918"/>
    </source>
</evidence>
<evidence type="ECO:0000256" key="1">
    <source>
        <dbReference type="ARBA" id="ARBA00004651"/>
    </source>
</evidence>
<evidence type="ECO:0000256" key="2">
    <source>
        <dbReference type="ARBA" id="ARBA00022448"/>
    </source>
</evidence>
<comment type="caution">
    <text evidence="15">The sequence shown here is derived from an EMBL/GenBank/DDBJ whole genome shotgun (WGS) entry which is preliminary data.</text>
</comment>
<reference evidence="15" key="1">
    <citation type="submission" date="2023-11" db="EMBL/GenBank/DDBJ databases">
        <title>Genome assemblies of two species of porcelain crab, Petrolisthes cinctipes and Petrolisthes manimaculis (Anomura: Porcellanidae).</title>
        <authorList>
            <person name="Angst P."/>
        </authorList>
    </citation>
    <scope>NUCLEOTIDE SEQUENCE</scope>
    <source>
        <strain evidence="15">PB745_02</strain>
        <tissue evidence="15">Gill</tissue>
    </source>
</reference>
<dbReference type="SUPFAM" id="SSF53850">
    <property type="entry name" value="Periplasmic binding protein-like II"/>
    <property type="match status" value="1"/>
</dbReference>
<evidence type="ECO:0000256" key="4">
    <source>
        <dbReference type="ARBA" id="ARBA00022692"/>
    </source>
</evidence>
<keyword evidence="3" id="KW-1003">Cell membrane</keyword>
<keyword evidence="16" id="KW-1185">Reference proteome</keyword>
<keyword evidence="10" id="KW-1071">Ligand-gated ion channel</keyword>
<name>A0AAE1PKD8_9EUCA</name>
<keyword evidence="11" id="KW-0407">Ion channel</keyword>
<proteinExistence type="predicted"/>
<evidence type="ECO:0000256" key="5">
    <source>
        <dbReference type="ARBA" id="ARBA00022989"/>
    </source>
</evidence>
<feature type="compositionally biased region" description="Polar residues" evidence="12">
    <location>
        <begin position="311"/>
        <end position="321"/>
    </location>
</feature>
<organism evidence="15 16">
    <name type="scientific">Petrolisthes manimaculis</name>
    <dbReference type="NCBI Taxonomy" id="1843537"/>
    <lineage>
        <taxon>Eukaryota</taxon>
        <taxon>Metazoa</taxon>
        <taxon>Ecdysozoa</taxon>
        <taxon>Arthropoda</taxon>
        <taxon>Crustacea</taxon>
        <taxon>Multicrustacea</taxon>
        <taxon>Malacostraca</taxon>
        <taxon>Eumalacostraca</taxon>
        <taxon>Eucarida</taxon>
        <taxon>Decapoda</taxon>
        <taxon>Pleocyemata</taxon>
        <taxon>Anomura</taxon>
        <taxon>Galatheoidea</taxon>
        <taxon>Porcellanidae</taxon>
        <taxon>Petrolisthes</taxon>
    </lineage>
</organism>
<evidence type="ECO:0000256" key="9">
    <source>
        <dbReference type="ARBA" id="ARBA00023180"/>
    </source>
</evidence>
<dbReference type="Proteomes" id="UP001292094">
    <property type="component" value="Unassembled WGS sequence"/>
</dbReference>
<dbReference type="InterPro" id="IPR052192">
    <property type="entry name" value="Insect_Ionotropic_Sensory_Rcpt"/>
</dbReference>
<dbReference type="EMBL" id="JAWZYT010001649">
    <property type="protein sequence ID" value="KAK4310290.1"/>
    <property type="molecule type" value="Genomic_DNA"/>
</dbReference>
<keyword evidence="5 13" id="KW-1133">Transmembrane helix</keyword>
<keyword evidence="8" id="KW-0675">Receptor</keyword>
<evidence type="ECO:0000256" key="10">
    <source>
        <dbReference type="ARBA" id="ARBA00023286"/>
    </source>
</evidence>
<gene>
    <name evidence="15" type="ORF">Pmani_018109</name>
</gene>
<evidence type="ECO:0000256" key="6">
    <source>
        <dbReference type="ARBA" id="ARBA00023065"/>
    </source>
</evidence>
<dbReference type="InterPro" id="IPR019594">
    <property type="entry name" value="Glu/Gly-bd"/>
</dbReference>
<evidence type="ECO:0000256" key="12">
    <source>
        <dbReference type="SAM" id="MobiDB-lite"/>
    </source>
</evidence>
<keyword evidence="4 13" id="KW-0812">Transmembrane</keyword>
<evidence type="ECO:0000256" key="8">
    <source>
        <dbReference type="ARBA" id="ARBA00023170"/>
    </source>
</evidence>
<keyword evidence="9" id="KW-0325">Glycoprotein</keyword>
<evidence type="ECO:0000313" key="15">
    <source>
        <dbReference type="EMBL" id="KAK4310290.1"/>
    </source>
</evidence>
<keyword evidence="2" id="KW-0813">Transport</keyword>
<protein>
    <recommendedName>
        <fullName evidence="14">Ionotropic glutamate receptor L-glutamate and glycine-binding domain-containing protein</fullName>
    </recommendedName>
</protein>
<dbReference type="AlphaFoldDB" id="A0AAE1PKD8"/>
<dbReference type="GO" id="GO:0005886">
    <property type="term" value="C:plasma membrane"/>
    <property type="evidence" value="ECO:0007669"/>
    <property type="project" value="UniProtKB-SubCell"/>
</dbReference>
<dbReference type="SMART" id="SM00918">
    <property type="entry name" value="Lig_chan-Glu_bd"/>
    <property type="match status" value="1"/>
</dbReference>
<comment type="subcellular location">
    <subcellularLocation>
        <location evidence="1">Cell membrane</location>
        <topology evidence="1">Multi-pass membrane protein</topology>
    </subcellularLocation>
</comment>
<dbReference type="Gene3D" id="3.40.190.10">
    <property type="entry name" value="Periplasmic binding protein-like II"/>
    <property type="match status" value="1"/>
</dbReference>
<dbReference type="PANTHER" id="PTHR42643:SF24">
    <property type="entry name" value="IONOTROPIC RECEPTOR 60A"/>
    <property type="match status" value="1"/>
</dbReference>
<keyword evidence="6" id="KW-0406">Ion transport</keyword>
<dbReference type="PANTHER" id="PTHR42643">
    <property type="entry name" value="IONOTROPIC RECEPTOR 20A-RELATED"/>
    <property type="match status" value="1"/>
</dbReference>
<dbReference type="GO" id="GO:0015276">
    <property type="term" value="F:ligand-gated monoatomic ion channel activity"/>
    <property type="evidence" value="ECO:0007669"/>
    <property type="project" value="InterPro"/>
</dbReference>
<evidence type="ECO:0000256" key="11">
    <source>
        <dbReference type="ARBA" id="ARBA00023303"/>
    </source>
</evidence>
<feature type="region of interest" description="Disordered" evidence="12">
    <location>
        <begin position="298"/>
        <end position="335"/>
    </location>
</feature>
<accession>A0AAE1PKD8</accession>
<sequence length="335" mass="37865">MSLILQFDPDLPSDVQRTVLQKVHHVPHLILPLGHNFTLWISPHNCLHIALLTRKHQMLVSYPPPRHLLLLALDLEVDASLLKEVGSRVKSLAFISMNGAVYTLLPFSSPRPVLLGQWHPKHFPLWNSLFKNRFLHFYHHTFHLAGWNADRPFLYTNNLNGGIHAGVAVQMLSSLSGPLNFTYTLTKEPPDLQWGNYINEKWTGLFGMVDRGEKYFTVNNLYPSPERHRDFDMSPPCWADSFAAFLLRPLPLPAWSNMHRPFTFPVWSAFVAIMVPAHLFLYLNVSTATKSLTSDYSLHKGGPAARRETAGRQQSSNSTLESEGDNGEAPTSKSG</sequence>
<evidence type="ECO:0000256" key="7">
    <source>
        <dbReference type="ARBA" id="ARBA00023136"/>
    </source>
</evidence>
<evidence type="ECO:0000256" key="3">
    <source>
        <dbReference type="ARBA" id="ARBA00022475"/>
    </source>
</evidence>
<feature type="domain" description="Ionotropic glutamate receptor L-glutamate and glycine-binding" evidence="14">
    <location>
        <begin position="152"/>
        <end position="211"/>
    </location>
</feature>